<dbReference type="EMBL" id="LXJU01000001">
    <property type="protein sequence ID" value="OGE58262.1"/>
    <property type="molecule type" value="Genomic_DNA"/>
</dbReference>
<name>A0A1F5LYM8_PENAI</name>
<proteinExistence type="predicted"/>
<dbReference type="GeneID" id="34571185"/>
<organism evidence="1 2">
    <name type="scientific">Penicillium arizonense</name>
    <dbReference type="NCBI Taxonomy" id="1835702"/>
    <lineage>
        <taxon>Eukaryota</taxon>
        <taxon>Fungi</taxon>
        <taxon>Dikarya</taxon>
        <taxon>Ascomycota</taxon>
        <taxon>Pezizomycotina</taxon>
        <taxon>Eurotiomycetes</taxon>
        <taxon>Eurotiomycetidae</taxon>
        <taxon>Eurotiales</taxon>
        <taxon>Aspergillaceae</taxon>
        <taxon>Penicillium</taxon>
    </lineage>
</organism>
<reference evidence="1 2" key="1">
    <citation type="journal article" date="2016" name="Sci. Rep.">
        <title>Penicillium arizonense, a new, genome sequenced fungal species, reveals a high chemical diversity in secreted metabolites.</title>
        <authorList>
            <person name="Grijseels S."/>
            <person name="Nielsen J.C."/>
            <person name="Randelovic M."/>
            <person name="Nielsen J."/>
            <person name="Nielsen K.F."/>
            <person name="Workman M."/>
            <person name="Frisvad J.C."/>
        </authorList>
    </citation>
    <scope>NUCLEOTIDE SEQUENCE [LARGE SCALE GENOMIC DNA]</scope>
    <source>
        <strain evidence="1 2">CBS 141311</strain>
    </source>
</reference>
<dbReference type="AlphaFoldDB" id="A0A1F5LYM8"/>
<keyword evidence="2" id="KW-1185">Reference proteome</keyword>
<gene>
    <name evidence="1" type="ORF">PENARI_c001G04233</name>
</gene>
<evidence type="ECO:0000313" key="1">
    <source>
        <dbReference type="EMBL" id="OGE58262.1"/>
    </source>
</evidence>
<accession>A0A1F5LYM8</accession>
<evidence type="ECO:0000313" key="2">
    <source>
        <dbReference type="Proteomes" id="UP000177622"/>
    </source>
</evidence>
<sequence length="42" mass="4456">MAQAAADRQGAQTGKIADIPTLQKIQLSLFMSTSSESSESWA</sequence>
<dbReference type="Proteomes" id="UP000177622">
    <property type="component" value="Unassembled WGS sequence"/>
</dbReference>
<comment type="caution">
    <text evidence="1">The sequence shown here is derived from an EMBL/GenBank/DDBJ whole genome shotgun (WGS) entry which is preliminary data.</text>
</comment>
<dbReference type="RefSeq" id="XP_022493685.1">
    <property type="nucleotide sequence ID" value="XM_022626451.1"/>
</dbReference>
<protein>
    <submittedName>
        <fullName evidence="1">Uncharacterized protein</fullName>
    </submittedName>
</protein>